<feature type="region of interest" description="Disordered" evidence="1">
    <location>
        <begin position="188"/>
        <end position="235"/>
    </location>
</feature>
<keyword evidence="3" id="KW-1185">Reference proteome</keyword>
<evidence type="ECO:0000256" key="1">
    <source>
        <dbReference type="SAM" id="MobiDB-lite"/>
    </source>
</evidence>
<dbReference type="Proteomes" id="UP000075883">
    <property type="component" value="Unassembled WGS sequence"/>
</dbReference>
<dbReference type="STRING" id="139723.A0A182MT67"/>
<sequence length="256" mass="27794">MLSSISCKSLYIRTDAAPRYQVLKPREGYVPVYIRLGDQPLADINPELAAAFREPVSRVSRAELAQALQADQGVAHSSSLVDSHSASDEHEKVLLAGSAKKPEAAAPPAPAIVTILNDHHTFSPSILNVDALPDKYKDYPKKGGYVPVYVRYPNQPLGSISPELAAAFQESSGRSSRGKLIQELNRPVRFSSESSSDEELRNDITAKPRVDSNSSESNSHSNESISNEKEAKEAIKELLKQMSKISKAAAAKTKKA</sequence>
<reference evidence="3" key="1">
    <citation type="submission" date="2013-09" db="EMBL/GenBank/DDBJ databases">
        <title>The Genome Sequence of Anopheles culicifacies species A.</title>
        <authorList>
            <consortium name="The Broad Institute Genomics Platform"/>
            <person name="Neafsey D.E."/>
            <person name="Besansky N."/>
            <person name="Howell P."/>
            <person name="Walton C."/>
            <person name="Young S.K."/>
            <person name="Zeng Q."/>
            <person name="Gargeya S."/>
            <person name="Fitzgerald M."/>
            <person name="Haas B."/>
            <person name="Abouelleil A."/>
            <person name="Allen A.W."/>
            <person name="Alvarado L."/>
            <person name="Arachchi H.M."/>
            <person name="Berlin A.M."/>
            <person name="Chapman S.B."/>
            <person name="Gainer-Dewar J."/>
            <person name="Goldberg J."/>
            <person name="Griggs A."/>
            <person name="Gujja S."/>
            <person name="Hansen M."/>
            <person name="Howarth C."/>
            <person name="Imamovic A."/>
            <person name="Ireland A."/>
            <person name="Larimer J."/>
            <person name="McCowan C."/>
            <person name="Murphy C."/>
            <person name="Pearson M."/>
            <person name="Poon T.W."/>
            <person name="Priest M."/>
            <person name="Roberts A."/>
            <person name="Saif S."/>
            <person name="Shea T."/>
            <person name="Sisk P."/>
            <person name="Sykes S."/>
            <person name="Wortman J."/>
            <person name="Nusbaum C."/>
            <person name="Birren B."/>
        </authorList>
    </citation>
    <scope>NUCLEOTIDE SEQUENCE [LARGE SCALE GENOMIC DNA]</scope>
    <source>
        <strain evidence="3">A-37</strain>
    </source>
</reference>
<feature type="compositionally biased region" description="Basic and acidic residues" evidence="1">
    <location>
        <begin position="226"/>
        <end position="235"/>
    </location>
</feature>
<reference evidence="2" key="2">
    <citation type="submission" date="2020-05" db="UniProtKB">
        <authorList>
            <consortium name="EnsemblMetazoa"/>
        </authorList>
    </citation>
    <scope>IDENTIFICATION</scope>
    <source>
        <strain evidence="2">A-37</strain>
    </source>
</reference>
<organism evidence="2 3">
    <name type="scientific">Anopheles culicifacies</name>
    <dbReference type="NCBI Taxonomy" id="139723"/>
    <lineage>
        <taxon>Eukaryota</taxon>
        <taxon>Metazoa</taxon>
        <taxon>Ecdysozoa</taxon>
        <taxon>Arthropoda</taxon>
        <taxon>Hexapoda</taxon>
        <taxon>Insecta</taxon>
        <taxon>Pterygota</taxon>
        <taxon>Neoptera</taxon>
        <taxon>Endopterygota</taxon>
        <taxon>Diptera</taxon>
        <taxon>Nematocera</taxon>
        <taxon>Culicoidea</taxon>
        <taxon>Culicidae</taxon>
        <taxon>Anophelinae</taxon>
        <taxon>Anopheles</taxon>
        <taxon>culicifacies species complex</taxon>
    </lineage>
</organism>
<proteinExistence type="predicted"/>
<dbReference type="EnsemblMetazoa" id="ACUA025697-RA">
    <property type="protein sequence ID" value="ACUA025697-PA"/>
    <property type="gene ID" value="ACUA025697"/>
</dbReference>
<feature type="compositionally biased region" description="Low complexity" evidence="1">
    <location>
        <begin position="212"/>
        <end position="225"/>
    </location>
</feature>
<protein>
    <submittedName>
        <fullName evidence="2">Uncharacterized protein</fullName>
    </submittedName>
</protein>
<dbReference type="VEuPathDB" id="VectorBase:ACUA025697"/>
<accession>A0A182MT67</accession>
<name>A0A182MT67_9DIPT</name>
<evidence type="ECO:0000313" key="2">
    <source>
        <dbReference type="EnsemblMetazoa" id="ACUA025697-PA"/>
    </source>
</evidence>
<evidence type="ECO:0000313" key="3">
    <source>
        <dbReference type="Proteomes" id="UP000075883"/>
    </source>
</evidence>
<feature type="compositionally biased region" description="Basic and acidic residues" evidence="1">
    <location>
        <begin position="198"/>
        <end position="210"/>
    </location>
</feature>
<dbReference type="EMBL" id="AXCM01001573">
    <property type="status" value="NOT_ANNOTATED_CDS"/>
    <property type="molecule type" value="Genomic_DNA"/>
</dbReference>
<dbReference type="AlphaFoldDB" id="A0A182MT67"/>